<reference evidence="2 3" key="1">
    <citation type="submission" date="2020-07" db="EMBL/GenBank/DDBJ databases">
        <title>Draft genome and description of Corynebacterium haemomassiliense strain Marseile-Q3615 sp. nov.</title>
        <authorList>
            <person name="Boxberger M."/>
            <person name="La Scola B."/>
        </authorList>
    </citation>
    <scope>NUCLEOTIDE SEQUENCE [LARGE SCALE GENOMIC DNA]</scope>
    <source>
        <strain evidence="2 3">Marseille-Q3615</strain>
    </source>
</reference>
<dbReference type="InterPro" id="IPR003812">
    <property type="entry name" value="Fido"/>
</dbReference>
<evidence type="ECO:0000313" key="3">
    <source>
        <dbReference type="Proteomes" id="UP000523682"/>
    </source>
</evidence>
<dbReference type="RefSeq" id="WP_181888130.1">
    <property type="nucleotide sequence ID" value="NZ_JACDTZ010000001.1"/>
</dbReference>
<feature type="domain" description="Fido" evidence="1">
    <location>
        <begin position="66"/>
        <end position="207"/>
    </location>
</feature>
<dbReference type="PROSITE" id="PS51459">
    <property type="entry name" value="FIDO"/>
    <property type="match status" value="1"/>
</dbReference>
<name>A0A7W2E957_9CORY</name>
<dbReference type="SUPFAM" id="SSF140931">
    <property type="entry name" value="Fic-like"/>
    <property type="match status" value="1"/>
</dbReference>
<keyword evidence="3" id="KW-1185">Reference proteome</keyword>
<dbReference type="Pfam" id="PF02661">
    <property type="entry name" value="Fic"/>
    <property type="match status" value="1"/>
</dbReference>
<protein>
    <submittedName>
        <fullName evidence="2">Fic family protein</fullName>
    </submittedName>
</protein>
<proteinExistence type="predicted"/>
<dbReference type="InterPro" id="IPR036597">
    <property type="entry name" value="Fido-like_dom_sf"/>
</dbReference>
<dbReference type="Gene3D" id="1.10.3290.10">
    <property type="entry name" value="Fido-like domain"/>
    <property type="match status" value="1"/>
</dbReference>
<accession>A0A7W2E957</accession>
<evidence type="ECO:0000259" key="1">
    <source>
        <dbReference type="PROSITE" id="PS51459"/>
    </source>
</evidence>
<sequence>MHATDLLDVIYTAGVVFDGLSTSRPATDRYLRSGDTDGVRGRGDLALLQDLEAAAEFVIATAGEPITAAYLGRINAQLTRSAALNPGKLRRAEQGIGVHTAHGRHEPAALTAEELDALMQQQLKLDDSLRSAAHLFVEVARAQPFEDGNKRTAIFAANSYLIGQGAGVLMAVPHDDADPSVSREFHDLLARAYVFGETGPVVEALVRHNSGQ</sequence>
<gene>
    <name evidence="2" type="ORF">H0193_00795</name>
</gene>
<comment type="caution">
    <text evidence="2">The sequence shown here is derived from an EMBL/GenBank/DDBJ whole genome shotgun (WGS) entry which is preliminary data.</text>
</comment>
<evidence type="ECO:0000313" key="2">
    <source>
        <dbReference type="EMBL" id="MBA5243367.1"/>
    </source>
</evidence>
<dbReference type="AlphaFoldDB" id="A0A7W2E957"/>
<dbReference type="Proteomes" id="UP000523682">
    <property type="component" value="Unassembled WGS sequence"/>
</dbReference>
<organism evidence="2 3">
    <name type="scientific">Corynebacterium haemomassiliense</name>
    <dbReference type="NCBI Taxonomy" id="2754726"/>
    <lineage>
        <taxon>Bacteria</taxon>
        <taxon>Bacillati</taxon>
        <taxon>Actinomycetota</taxon>
        <taxon>Actinomycetes</taxon>
        <taxon>Mycobacteriales</taxon>
        <taxon>Corynebacteriaceae</taxon>
        <taxon>Corynebacterium</taxon>
    </lineage>
</organism>
<dbReference type="EMBL" id="JACDTZ010000001">
    <property type="protein sequence ID" value="MBA5243367.1"/>
    <property type="molecule type" value="Genomic_DNA"/>
</dbReference>